<organism evidence="9 10">
    <name type="scientific">Candidatus Alistipes intestinigallinarum</name>
    <dbReference type="NCBI Taxonomy" id="2838440"/>
    <lineage>
        <taxon>Bacteria</taxon>
        <taxon>Pseudomonadati</taxon>
        <taxon>Bacteroidota</taxon>
        <taxon>Bacteroidia</taxon>
        <taxon>Bacteroidales</taxon>
        <taxon>Rikenellaceae</taxon>
        <taxon>Alistipes</taxon>
    </lineage>
</organism>
<evidence type="ECO:0000313" key="10">
    <source>
        <dbReference type="Proteomes" id="UP000886844"/>
    </source>
</evidence>
<feature type="transmembrane region" description="Helical" evidence="6">
    <location>
        <begin position="177"/>
        <end position="198"/>
    </location>
</feature>
<feature type="transmembrane region" description="Helical" evidence="6">
    <location>
        <begin position="506"/>
        <end position="527"/>
    </location>
</feature>
<protein>
    <submittedName>
        <fullName evidence="9">NADH-quinone oxidoreductase subunit L</fullName>
    </submittedName>
</protein>
<accession>A0A9D1Z322</accession>
<evidence type="ECO:0000259" key="7">
    <source>
        <dbReference type="Pfam" id="PF00361"/>
    </source>
</evidence>
<feature type="transmembrane region" description="Helical" evidence="6">
    <location>
        <begin position="252"/>
        <end position="277"/>
    </location>
</feature>
<proteinExistence type="predicted"/>
<dbReference type="GO" id="GO:0016020">
    <property type="term" value="C:membrane"/>
    <property type="evidence" value="ECO:0007669"/>
    <property type="project" value="UniProtKB-SubCell"/>
</dbReference>
<dbReference type="Gene3D" id="1.20.5.2700">
    <property type="match status" value="1"/>
</dbReference>
<dbReference type="Pfam" id="PF00662">
    <property type="entry name" value="Proton_antipo_N"/>
    <property type="match status" value="1"/>
</dbReference>
<gene>
    <name evidence="9" type="primary">nuoL</name>
    <name evidence="9" type="ORF">H9828_10330</name>
</gene>
<dbReference type="EMBL" id="DXDA01000080">
    <property type="protein sequence ID" value="HIY69795.1"/>
    <property type="molecule type" value="Genomic_DNA"/>
</dbReference>
<dbReference type="PRINTS" id="PR01434">
    <property type="entry name" value="NADHDHGNASE5"/>
</dbReference>
<feature type="transmembrane region" description="Helical" evidence="6">
    <location>
        <begin position="425"/>
        <end position="445"/>
    </location>
</feature>
<comment type="subcellular location">
    <subcellularLocation>
        <location evidence="1">Endomembrane system</location>
        <topology evidence="1">Multi-pass membrane protein</topology>
    </subcellularLocation>
    <subcellularLocation>
        <location evidence="5">Membrane</location>
        <topology evidence="5">Multi-pass membrane protein</topology>
    </subcellularLocation>
</comment>
<dbReference type="InterPro" id="IPR001516">
    <property type="entry name" value="Proton_antipo_N"/>
</dbReference>
<dbReference type="GO" id="GO:0015990">
    <property type="term" value="P:electron transport coupled proton transport"/>
    <property type="evidence" value="ECO:0007669"/>
    <property type="project" value="TreeGrafter"/>
</dbReference>
<keyword evidence="3 6" id="KW-1133">Transmembrane helix</keyword>
<evidence type="ECO:0000256" key="2">
    <source>
        <dbReference type="ARBA" id="ARBA00022692"/>
    </source>
</evidence>
<comment type="caution">
    <text evidence="9">The sequence shown here is derived from an EMBL/GenBank/DDBJ whole genome shotgun (WGS) entry which is preliminary data.</text>
</comment>
<feature type="transmembrane region" description="Helical" evidence="6">
    <location>
        <begin position="123"/>
        <end position="141"/>
    </location>
</feature>
<dbReference type="Proteomes" id="UP000886844">
    <property type="component" value="Unassembled WGS sequence"/>
</dbReference>
<feature type="domain" description="NADH:quinone oxidoreductase/Mrp antiporter transmembrane" evidence="7">
    <location>
        <begin position="140"/>
        <end position="432"/>
    </location>
</feature>
<evidence type="ECO:0000256" key="3">
    <source>
        <dbReference type="ARBA" id="ARBA00022989"/>
    </source>
</evidence>
<dbReference type="NCBIfam" id="NF005141">
    <property type="entry name" value="PRK06590.1"/>
    <property type="match status" value="1"/>
</dbReference>
<dbReference type="GO" id="GO:0012505">
    <property type="term" value="C:endomembrane system"/>
    <property type="evidence" value="ECO:0007669"/>
    <property type="project" value="UniProtKB-SubCell"/>
</dbReference>
<feature type="transmembrane region" description="Helical" evidence="6">
    <location>
        <begin position="210"/>
        <end position="231"/>
    </location>
</feature>
<feature type="transmembrane region" description="Helical" evidence="6">
    <location>
        <begin position="349"/>
        <end position="372"/>
    </location>
</feature>
<keyword evidence="2 5" id="KW-0812">Transmembrane</keyword>
<dbReference type="GO" id="GO:0008137">
    <property type="term" value="F:NADH dehydrogenase (ubiquinone) activity"/>
    <property type="evidence" value="ECO:0007669"/>
    <property type="project" value="InterPro"/>
</dbReference>
<feature type="transmembrane region" description="Helical" evidence="6">
    <location>
        <begin position="466"/>
        <end position="486"/>
    </location>
</feature>
<name>A0A9D1Z322_9BACT</name>
<feature type="transmembrane region" description="Helical" evidence="6">
    <location>
        <begin position="611"/>
        <end position="629"/>
    </location>
</feature>
<evidence type="ECO:0000256" key="6">
    <source>
        <dbReference type="SAM" id="Phobius"/>
    </source>
</evidence>
<feature type="transmembrane region" description="Helical" evidence="6">
    <location>
        <begin position="311"/>
        <end position="329"/>
    </location>
</feature>
<feature type="transmembrane region" description="Helical" evidence="6">
    <location>
        <begin position="384"/>
        <end position="405"/>
    </location>
</feature>
<evidence type="ECO:0000256" key="5">
    <source>
        <dbReference type="RuleBase" id="RU000320"/>
    </source>
</evidence>
<dbReference type="AlphaFoldDB" id="A0A9D1Z322"/>
<dbReference type="InterPro" id="IPR003945">
    <property type="entry name" value="NU5C-like"/>
</dbReference>
<feature type="transmembrane region" description="Helical" evidence="6">
    <location>
        <begin position="91"/>
        <end position="111"/>
    </location>
</feature>
<keyword evidence="4 6" id="KW-0472">Membrane</keyword>
<dbReference type="PRINTS" id="PR01435">
    <property type="entry name" value="NPOXDRDTASE5"/>
</dbReference>
<dbReference type="NCBIfam" id="TIGR01974">
    <property type="entry name" value="NDH_I_L"/>
    <property type="match status" value="1"/>
</dbReference>
<dbReference type="InterPro" id="IPR001750">
    <property type="entry name" value="ND/Mrp_TM"/>
</dbReference>
<dbReference type="GO" id="GO:0003954">
    <property type="term" value="F:NADH dehydrogenase activity"/>
    <property type="evidence" value="ECO:0007669"/>
    <property type="project" value="TreeGrafter"/>
</dbReference>
<dbReference type="InterPro" id="IPR018393">
    <property type="entry name" value="NADHpl_OxRdtase_5_subgr"/>
</dbReference>
<dbReference type="Pfam" id="PF00361">
    <property type="entry name" value="Proton_antipo_M"/>
    <property type="match status" value="1"/>
</dbReference>
<evidence type="ECO:0000256" key="4">
    <source>
        <dbReference type="ARBA" id="ARBA00023136"/>
    </source>
</evidence>
<dbReference type="PANTHER" id="PTHR42829:SF2">
    <property type="entry name" value="NADH-UBIQUINONE OXIDOREDUCTASE CHAIN 5"/>
    <property type="match status" value="1"/>
</dbReference>
<feature type="transmembrane region" description="Helical" evidence="6">
    <location>
        <begin position="147"/>
        <end position="165"/>
    </location>
</feature>
<evidence type="ECO:0000259" key="8">
    <source>
        <dbReference type="Pfam" id="PF00662"/>
    </source>
</evidence>
<feature type="domain" description="NADH-Ubiquinone oxidoreductase (complex I) chain 5 N-terminal" evidence="8">
    <location>
        <begin position="73"/>
        <end position="124"/>
    </location>
</feature>
<sequence>MEYTILILLLPFVSFLLLGLAGMKLRPVVAGAIGTAVLAVVTVLSYTTAYEYFAAGRDASGVFPTVIPWNTVWLPISGDLHIDLGVLLDPISVMMLVVISTVSLMVHIYSFGYMKGERGFQRYYAFLSLFTMSMMGLVVATNIFQMYLFWELVGVSSYLLIGFYYTKPEAIAASKKAFIVTRFADLGFLIGILVYGYYAGTFTFTPAASTLAAAGAMIPLALGLMFIGGAGKSAMFPLHIWLPDAMEGPTPVSALIHAATMVVAGVYLVARMFPLFIGYAPEVLHWTAYIGAFTALYAAVVACVQSDIKRVLAFSTISQIGFMIVALGVCTSNDSHTGGLGYMASMFHLFTHAMFKALLFLGAGAIIHAVHSNEMSTMGGLRKYMPLTHVTFLVACLAIAGIWPFSGFFSKDEILTACFAFSPVMGWVMTAIAGLTAFYMFRLYYGIFWGRENRELHAAHTPHEAPLTMTLPLLILAAVTCVAGFIPFGRFVSADGLAYTIHIDGGVAAISLCVAVVAIALATWMYAREKQPVADRLAERFSGLHRAAYHRFYIDEIYQFITHRVIFACISTPIAWFDRHVVDGFLNLLASATNGAACLIREMQSGSVQRYCIWFLGGALGLTILILLIC</sequence>
<evidence type="ECO:0000256" key="1">
    <source>
        <dbReference type="ARBA" id="ARBA00004127"/>
    </source>
</evidence>
<dbReference type="GO" id="GO:0042773">
    <property type="term" value="P:ATP synthesis coupled electron transport"/>
    <property type="evidence" value="ECO:0007669"/>
    <property type="project" value="InterPro"/>
</dbReference>
<reference evidence="9" key="2">
    <citation type="submission" date="2021-04" db="EMBL/GenBank/DDBJ databases">
        <authorList>
            <person name="Gilroy R."/>
        </authorList>
    </citation>
    <scope>NUCLEOTIDE SEQUENCE</scope>
    <source>
        <strain evidence="9">5134</strain>
    </source>
</reference>
<dbReference type="PANTHER" id="PTHR42829">
    <property type="entry name" value="NADH-UBIQUINONE OXIDOREDUCTASE CHAIN 5"/>
    <property type="match status" value="1"/>
</dbReference>
<feature type="transmembrane region" description="Helical" evidence="6">
    <location>
        <begin position="283"/>
        <end position="304"/>
    </location>
</feature>
<reference evidence="9" key="1">
    <citation type="journal article" date="2021" name="PeerJ">
        <title>Extensive microbial diversity within the chicken gut microbiome revealed by metagenomics and culture.</title>
        <authorList>
            <person name="Gilroy R."/>
            <person name="Ravi A."/>
            <person name="Getino M."/>
            <person name="Pursley I."/>
            <person name="Horton D.L."/>
            <person name="Alikhan N.F."/>
            <person name="Baker D."/>
            <person name="Gharbi K."/>
            <person name="Hall N."/>
            <person name="Watson M."/>
            <person name="Adriaenssens E.M."/>
            <person name="Foster-Nyarko E."/>
            <person name="Jarju S."/>
            <person name="Secka A."/>
            <person name="Antonio M."/>
            <person name="Oren A."/>
            <person name="Chaudhuri R.R."/>
            <person name="La Ragione R."/>
            <person name="Hildebrand F."/>
            <person name="Pallen M.J."/>
        </authorList>
    </citation>
    <scope>NUCLEOTIDE SEQUENCE</scope>
    <source>
        <strain evidence="9">5134</strain>
    </source>
</reference>
<evidence type="ECO:0000313" key="9">
    <source>
        <dbReference type="EMBL" id="HIY69795.1"/>
    </source>
</evidence>